<keyword evidence="1" id="KW-0812">Transmembrane</keyword>
<keyword evidence="5" id="KW-1185">Reference proteome</keyword>
<feature type="transmembrane region" description="Helical" evidence="1">
    <location>
        <begin position="51"/>
        <end position="69"/>
    </location>
</feature>
<dbReference type="GeneID" id="90831834"/>
<dbReference type="EMBL" id="JBELQD010000006">
    <property type="protein sequence ID" value="MER2288221.1"/>
    <property type="molecule type" value="Genomic_DNA"/>
</dbReference>
<accession>A0AAJ1TN06</accession>
<comment type="caution">
    <text evidence="2">The sequence shown here is derived from an EMBL/GenBank/DDBJ whole genome shotgun (WGS) entry which is preliminary data.</text>
</comment>
<evidence type="ECO:0000313" key="3">
    <source>
        <dbReference type="EMBL" id="MER2288221.1"/>
    </source>
</evidence>
<dbReference type="EMBL" id="JAUSWL010000004">
    <property type="protein sequence ID" value="MDQ0543796.1"/>
    <property type="molecule type" value="Genomic_DNA"/>
</dbReference>
<name>A0AAJ1TN06_9HYPH</name>
<evidence type="ECO:0000313" key="5">
    <source>
        <dbReference type="Proteomes" id="UP001432995"/>
    </source>
</evidence>
<reference evidence="2" key="1">
    <citation type="submission" date="2023-07" db="EMBL/GenBank/DDBJ databases">
        <title>Genomic Encyclopedia of Type Strains, Phase IV (KMG-IV): sequencing the most valuable type-strain genomes for metagenomic binning, comparative biology and taxonomic classification.</title>
        <authorList>
            <person name="Goeker M."/>
        </authorList>
    </citation>
    <scope>NUCLEOTIDE SEQUENCE</scope>
    <source>
        <strain evidence="2">DSM 19569</strain>
    </source>
</reference>
<keyword evidence="1" id="KW-0472">Membrane</keyword>
<feature type="transmembrane region" description="Helical" evidence="1">
    <location>
        <begin position="90"/>
        <end position="107"/>
    </location>
</feature>
<gene>
    <name evidence="3" type="ORF">ABS770_08140</name>
    <name evidence="2" type="ORF">QO001_002725</name>
</gene>
<dbReference type="AlphaFoldDB" id="A0AAJ1TN06"/>
<reference evidence="3" key="2">
    <citation type="submission" date="2024-06" db="EMBL/GenBank/DDBJ databases">
        <authorList>
            <person name="Campbell A.G."/>
        </authorList>
    </citation>
    <scope>NUCLEOTIDE SEQUENCE</scope>
    <source>
        <strain evidence="3">EM17</strain>
    </source>
</reference>
<organism evidence="2 4">
    <name type="scientific">Methylobacterium brachiatum</name>
    <dbReference type="NCBI Taxonomy" id="269660"/>
    <lineage>
        <taxon>Bacteria</taxon>
        <taxon>Pseudomonadati</taxon>
        <taxon>Pseudomonadota</taxon>
        <taxon>Alphaproteobacteria</taxon>
        <taxon>Hyphomicrobiales</taxon>
        <taxon>Methylobacteriaceae</taxon>
        <taxon>Methylobacterium</taxon>
    </lineage>
</organism>
<dbReference type="Proteomes" id="UP001432995">
    <property type="component" value="Unassembled WGS sequence"/>
</dbReference>
<evidence type="ECO:0000313" key="4">
    <source>
        <dbReference type="Proteomes" id="UP001223420"/>
    </source>
</evidence>
<dbReference type="Proteomes" id="UP001223420">
    <property type="component" value="Unassembled WGS sequence"/>
</dbReference>
<dbReference type="RefSeq" id="WP_007564570.1">
    <property type="nucleotide sequence ID" value="NZ_FOQW01000006.1"/>
</dbReference>
<protein>
    <submittedName>
        <fullName evidence="2">Uncharacterized protein</fullName>
    </submittedName>
</protein>
<evidence type="ECO:0000256" key="1">
    <source>
        <dbReference type="SAM" id="Phobius"/>
    </source>
</evidence>
<sequence length="110" mass="11781">MSEPAGEGGAKAPEKARHILPTASTMIGISTTLIGLVKLLEHYSGPSQVDVFSGIVAVLFLLSAILSYLSTRLEARPRLSRFLEQVADNFFLLGLVGITGVAFLFAYEVI</sequence>
<keyword evidence="1" id="KW-1133">Transmembrane helix</keyword>
<evidence type="ECO:0000313" key="2">
    <source>
        <dbReference type="EMBL" id="MDQ0543796.1"/>
    </source>
</evidence>
<proteinExistence type="predicted"/>
<feature type="transmembrane region" description="Helical" evidence="1">
    <location>
        <begin position="19"/>
        <end position="39"/>
    </location>
</feature>